<name>A0ABP0J5C2_9DINO</name>
<sequence length="339" mass="37725">MFQITSGFTQTCGGLSRRQILQAGGAGLCGLSLAKLFAAEEASESIAPRAKSVIFLFLFGGPSQLETFDMKPDAPDTIRGPFKPIASRTPELRISEHLPRMAAISDRFSVIRTMSHNYNDHSGGGHYIQTGHRWQVPVGGGFNVTPQDWPSIGSVVDYVAAQQPGTSKALPTYMVLPNSLGRLQEYSVQLRRPGETAGWLGHAHAPVNTRIDKRDAKDNPYWRDCTDDELTFQIDGMAQHASLSIERMRQRNSLLAEFDKRRRALESGAIESYGKMHRRALDLVTSSQAREALDITREPASLRDRYGRHLFGQSTLMARRLIEAGTRFVTVHYDCIDGY</sequence>
<dbReference type="EMBL" id="CAXAMM010006015">
    <property type="protein sequence ID" value="CAK9009551.1"/>
    <property type="molecule type" value="Genomic_DNA"/>
</dbReference>
<evidence type="ECO:0000313" key="2">
    <source>
        <dbReference type="Proteomes" id="UP001642464"/>
    </source>
</evidence>
<accession>A0ABP0J5C2</accession>
<dbReference type="Proteomes" id="UP001642464">
    <property type="component" value="Unassembled WGS sequence"/>
</dbReference>
<keyword evidence="2" id="KW-1185">Reference proteome</keyword>
<reference evidence="1 2" key="1">
    <citation type="submission" date="2024-02" db="EMBL/GenBank/DDBJ databases">
        <authorList>
            <person name="Chen Y."/>
            <person name="Shah S."/>
            <person name="Dougan E. K."/>
            <person name="Thang M."/>
            <person name="Chan C."/>
        </authorList>
    </citation>
    <scope>NUCLEOTIDE SEQUENCE [LARGE SCALE GENOMIC DNA]</scope>
</reference>
<evidence type="ECO:0000313" key="1">
    <source>
        <dbReference type="EMBL" id="CAK9009551.1"/>
    </source>
</evidence>
<organism evidence="1 2">
    <name type="scientific">Durusdinium trenchii</name>
    <dbReference type="NCBI Taxonomy" id="1381693"/>
    <lineage>
        <taxon>Eukaryota</taxon>
        <taxon>Sar</taxon>
        <taxon>Alveolata</taxon>
        <taxon>Dinophyceae</taxon>
        <taxon>Suessiales</taxon>
        <taxon>Symbiodiniaceae</taxon>
        <taxon>Durusdinium</taxon>
    </lineage>
</organism>
<dbReference type="InterPro" id="IPR010869">
    <property type="entry name" value="DUF1501"/>
</dbReference>
<protein>
    <submittedName>
        <fullName evidence="1">DUF1501 domain-containing protein</fullName>
    </submittedName>
</protein>
<comment type="caution">
    <text evidence="1">The sequence shown here is derived from an EMBL/GenBank/DDBJ whole genome shotgun (WGS) entry which is preliminary data.</text>
</comment>
<gene>
    <name evidence="1" type="ORF">SCF082_LOCUS10327</name>
</gene>
<feature type="non-terminal residue" evidence="1">
    <location>
        <position position="339"/>
    </location>
</feature>
<dbReference type="Pfam" id="PF07394">
    <property type="entry name" value="DUF1501"/>
    <property type="match status" value="1"/>
</dbReference>
<proteinExistence type="predicted"/>